<dbReference type="Proteomes" id="UP001139207">
    <property type="component" value="Unassembled WGS sequence"/>
</dbReference>
<keyword evidence="1 6" id="KW-1003">Cell membrane</keyword>
<sequence length="583" mass="61762">MTRADGMRQVGGLLMAAVMAGGLVACTTLPGESTPEAVSPYVSVPDTGNLPKPSDGQPPDLLLRDFYLASTSQANNRQAAKEFLTASTADDWQDSESTRILDRLDLNATGGASGDEVTYVVRGTVVGRLGTGGVYQTENSPYEEEVTLERGDDGWRITDLPDGVVMDRSDFVGAYQAHDLYFLDPTKRFLVPDRRWIYNRQDNIGFSLVSLLAGGARNQLRDAVETEFPSGNGVQAAVEEDGTFTVDIGGIADLPVDDRDVLAAQLVWTLAASDVRGPYRLLADGAAVTDDGREDWSLADVASFDPQAVSAEPLRALRDGALVEGDTGVTVPGWTASGQLESAASGGPRGEAEGRIAAVSGRGDSERSLLVGDIGGEPATALTARSLSRPSWSGDAQNLYVVADGRRVHRLEPTGSGVQMEESTVDTSALDSLRINDPRISVFTVSRDGTRAAMLINGRLFVSVLQRGADGGDSMSLGVPMEVGQRVGDTALSVDWRDDGSLLVGTRANDAPVWVVTVDGSEATQLSSRNITAPVVAVGSSGSVQYILDSRAMLQLDVEDTEARFWREVPALQGARAVPILSK</sequence>
<keyword evidence="4 6" id="KW-0564">Palmitate</keyword>
<comment type="similarity">
    <text evidence="6">Belongs to the LpqB lipoprotein family.</text>
</comment>
<dbReference type="Pfam" id="PF10647">
    <property type="entry name" value="Gmad1"/>
    <property type="match status" value="1"/>
</dbReference>
<gene>
    <name evidence="6" type="primary">lpqB</name>
    <name evidence="9" type="ORF">MUN33_04735</name>
</gene>
<evidence type="ECO:0000256" key="7">
    <source>
        <dbReference type="SAM" id="MobiDB-lite"/>
    </source>
</evidence>
<evidence type="ECO:0000256" key="6">
    <source>
        <dbReference type="HAMAP-Rule" id="MF_01373"/>
    </source>
</evidence>
<evidence type="ECO:0000313" key="9">
    <source>
        <dbReference type="EMBL" id="MCJ7858024.1"/>
    </source>
</evidence>
<dbReference type="SMART" id="SM00909">
    <property type="entry name" value="Germane"/>
    <property type="match status" value="1"/>
</dbReference>
<dbReference type="Pfam" id="PF25976">
    <property type="entry name" value="LpqB_N"/>
    <property type="match status" value="1"/>
</dbReference>
<name>A0A9X1WFF5_9CORY</name>
<keyword evidence="5 6" id="KW-0449">Lipoprotein</keyword>
<dbReference type="PROSITE" id="PS51257">
    <property type="entry name" value="PROKAR_LIPOPROTEIN"/>
    <property type="match status" value="1"/>
</dbReference>
<dbReference type="HAMAP" id="MF_01373">
    <property type="entry name" value="LpqB_lipoprot"/>
    <property type="match status" value="1"/>
</dbReference>
<dbReference type="AlphaFoldDB" id="A0A9X1WFF5"/>
<keyword evidence="10" id="KW-1185">Reference proteome</keyword>
<evidence type="ECO:0000313" key="10">
    <source>
        <dbReference type="Proteomes" id="UP001139207"/>
    </source>
</evidence>
<evidence type="ECO:0000256" key="5">
    <source>
        <dbReference type="ARBA" id="ARBA00023288"/>
    </source>
</evidence>
<feature type="domain" description="GerMN" evidence="8">
    <location>
        <begin position="205"/>
        <end position="292"/>
    </location>
</feature>
<evidence type="ECO:0000259" key="8">
    <source>
        <dbReference type="SMART" id="SM00909"/>
    </source>
</evidence>
<dbReference type="InterPro" id="IPR018910">
    <property type="entry name" value="LpqB_C"/>
</dbReference>
<evidence type="ECO:0000256" key="4">
    <source>
        <dbReference type="ARBA" id="ARBA00023139"/>
    </source>
</evidence>
<protein>
    <recommendedName>
        <fullName evidence="6">Lipoprotein LpqB</fullName>
    </recommendedName>
</protein>
<keyword evidence="2 6" id="KW-0732">Signal</keyword>
<proteinExistence type="inferred from homology"/>
<evidence type="ECO:0000256" key="2">
    <source>
        <dbReference type="ARBA" id="ARBA00022729"/>
    </source>
</evidence>
<accession>A0A9X1WFF5</accession>
<reference evidence="9" key="1">
    <citation type="submission" date="2022-04" db="EMBL/GenBank/DDBJ databases">
        <title>Corynebacterium kalidii LD5P10.</title>
        <authorList>
            <person name="Sun J.Q."/>
        </authorList>
    </citation>
    <scope>NUCLEOTIDE SEQUENCE</scope>
    <source>
        <strain evidence="9">LD5P10</strain>
    </source>
</reference>
<feature type="region of interest" description="Disordered" evidence="7">
    <location>
        <begin position="34"/>
        <end position="59"/>
    </location>
</feature>
<feature type="region of interest" description="Disordered" evidence="7">
    <location>
        <begin position="330"/>
        <end position="353"/>
    </location>
</feature>
<dbReference type="SUPFAM" id="SSF82171">
    <property type="entry name" value="DPP6 N-terminal domain-like"/>
    <property type="match status" value="1"/>
</dbReference>
<dbReference type="Pfam" id="PF10646">
    <property type="entry name" value="Germane"/>
    <property type="match status" value="1"/>
</dbReference>
<dbReference type="InterPro" id="IPR019606">
    <property type="entry name" value="GerMN"/>
</dbReference>
<dbReference type="EMBL" id="JALIEA010000011">
    <property type="protein sequence ID" value="MCJ7858024.1"/>
    <property type="molecule type" value="Genomic_DNA"/>
</dbReference>
<organism evidence="9 10">
    <name type="scientific">Corynebacterium kalidii</name>
    <dbReference type="NCBI Taxonomy" id="2931982"/>
    <lineage>
        <taxon>Bacteria</taxon>
        <taxon>Bacillati</taxon>
        <taxon>Actinomycetota</taxon>
        <taxon>Actinomycetes</taxon>
        <taxon>Mycobacteriales</taxon>
        <taxon>Corynebacteriaceae</taxon>
        <taxon>Corynebacterium</taxon>
    </lineage>
</organism>
<dbReference type="RefSeq" id="WP_244803739.1">
    <property type="nucleotide sequence ID" value="NZ_JALIEA010000011.1"/>
</dbReference>
<dbReference type="InterPro" id="IPR059026">
    <property type="entry name" value="LpqB_N"/>
</dbReference>
<evidence type="ECO:0000256" key="1">
    <source>
        <dbReference type="ARBA" id="ARBA00022475"/>
    </source>
</evidence>
<keyword evidence="3 6" id="KW-0472">Membrane</keyword>
<dbReference type="GO" id="GO:0005886">
    <property type="term" value="C:plasma membrane"/>
    <property type="evidence" value="ECO:0007669"/>
    <property type="project" value="UniProtKB-SubCell"/>
</dbReference>
<comment type="caution">
    <text evidence="9">The sequence shown here is derived from an EMBL/GenBank/DDBJ whole genome shotgun (WGS) entry which is preliminary data.</text>
</comment>
<comment type="subcellular location">
    <subcellularLocation>
        <location evidence="6">Cell membrane</location>
        <topology evidence="6">Lipid-anchor</topology>
    </subcellularLocation>
</comment>
<dbReference type="InterPro" id="IPR023959">
    <property type="entry name" value="LpqB"/>
</dbReference>
<evidence type="ECO:0000256" key="3">
    <source>
        <dbReference type="ARBA" id="ARBA00023136"/>
    </source>
</evidence>